<comment type="caution">
    <text evidence="4">The sequence shown here is derived from an EMBL/GenBank/DDBJ whole genome shotgun (WGS) entry which is preliminary data.</text>
</comment>
<proteinExistence type="predicted"/>
<name>A0A9D9HNZ8_9SPIR</name>
<sequence>MKKPVIGITLGDPAGIGPEIIIKALSDKETRKSAWIFVFGGEEILIKTQFQLQKQYQKIPVKSFDNFSDMSREFREGRIQKMIPVLKNKKISDLSVNHKIEKYSPESGQVAFESIKDAINSATKKEIFAVVTTPINKEGLKAAGIPFVGHTEIFGGLTNTENPLTMFQTHNLRVFFLSRHISLKKACDYVT</sequence>
<evidence type="ECO:0000256" key="2">
    <source>
        <dbReference type="ARBA" id="ARBA00023002"/>
    </source>
</evidence>
<dbReference type="PANTHER" id="PTHR30004:SF6">
    <property type="entry name" value="D-THREONATE 4-PHOSPHATE DEHYDROGENASE"/>
    <property type="match status" value="1"/>
</dbReference>
<evidence type="ECO:0000313" key="4">
    <source>
        <dbReference type="EMBL" id="MBO8457269.1"/>
    </source>
</evidence>
<dbReference type="GO" id="GO:0016491">
    <property type="term" value="F:oxidoreductase activity"/>
    <property type="evidence" value="ECO:0007669"/>
    <property type="project" value="UniProtKB-KW"/>
</dbReference>
<reference evidence="4" key="1">
    <citation type="submission" date="2020-10" db="EMBL/GenBank/DDBJ databases">
        <authorList>
            <person name="Gilroy R."/>
        </authorList>
    </citation>
    <scope>NUCLEOTIDE SEQUENCE</scope>
    <source>
        <strain evidence="4">10532</strain>
    </source>
</reference>
<organism evidence="4 5">
    <name type="scientific">Candidatus Gallitreponema excrementavium</name>
    <dbReference type="NCBI Taxonomy" id="2840840"/>
    <lineage>
        <taxon>Bacteria</taxon>
        <taxon>Pseudomonadati</taxon>
        <taxon>Spirochaetota</taxon>
        <taxon>Spirochaetia</taxon>
        <taxon>Spirochaetales</taxon>
        <taxon>Candidatus Gallitreponema</taxon>
    </lineage>
</organism>
<dbReference type="PANTHER" id="PTHR30004">
    <property type="entry name" value="4-HYDROXYTHREONINE-4-PHOSPHATE DEHYDROGENASE"/>
    <property type="match status" value="1"/>
</dbReference>
<dbReference type="Proteomes" id="UP000823638">
    <property type="component" value="Unassembled WGS sequence"/>
</dbReference>
<gene>
    <name evidence="4" type="ORF">IAA81_03465</name>
</gene>
<reference evidence="4" key="2">
    <citation type="journal article" date="2021" name="PeerJ">
        <title>Extensive microbial diversity within the chicken gut microbiome revealed by metagenomics and culture.</title>
        <authorList>
            <person name="Gilroy R."/>
            <person name="Ravi A."/>
            <person name="Getino M."/>
            <person name="Pursley I."/>
            <person name="Horton D.L."/>
            <person name="Alikhan N.F."/>
            <person name="Baker D."/>
            <person name="Gharbi K."/>
            <person name="Hall N."/>
            <person name="Watson M."/>
            <person name="Adriaenssens E.M."/>
            <person name="Foster-Nyarko E."/>
            <person name="Jarju S."/>
            <person name="Secka A."/>
            <person name="Antonio M."/>
            <person name="Oren A."/>
            <person name="Chaudhuri R.R."/>
            <person name="La Ragione R."/>
            <person name="Hildebrand F."/>
            <person name="Pallen M.J."/>
        </authorList>
    </citation>
    <scope>NUCLEOTIDE SEQUENCE</scope>
    <source>
        <strain evidence="4">10532</strain>
    </source>
</reference>
<keyword evidence="3" id="KW-0520">NAD</keyword>
<dbReference type="AlphaFoldDB" id="A0A9D9HNZ8"/>
<dbReference type="SUPFAM" id="SSF53659">
    <property type="entry name" value="Isocitrate/Isopropylmalate dehydrogenase-like"/>
    <property type="match status" value="1"/>
</dbReference>
<evidence type="ECO:0000256" key="3">
    <source>
        <dbReference type="ARBA" id="ARBA00023027"/>
    </source>
</evidence>
<dbReference type="Gene3D" id="3.40.718.10">
    <property type="entry name" value="Isopropylmalate Dehydrogenase"/>
    <property type="match status" value="1"/>
</dbReference>
<keyword evidence="1" id="KW-0479">Metal-binding</keyword>
<keyword evidence="2" id="KW-0560">Oxidoreductase</keyword>
<dbReference type="GO" id="GO:0046872">
    <property type="term" value="F:metal ion binding"/>
    <property type="evidence" value="ECO:0007669"/>
    <property type="project" value="UniProtKB-KW"/>
</dbReference>
<protein>
    <submittedName>
        <fullName evidence="4">4-hydroxythreonine-4-phosphate dehydrogenase PdxA</fullName>
    </submittedName>
</protein>
<evidence type="ECO:0000256" key="1">
    <source>
        <dbReference type="ARBA" id="ARBA00022723"/>
    </source>
</evidence>
<dbReference type="InterPro" id="IPR005255">
    <property type="entry name" value="PdxA_fam"/>
</dbReference>
<dbReference type="Pfam" id="PF04166">
    <property type="entry name" value="PdxA"/>
    <property type="match status" value="1"/>
</dbReference>
<feature type="non-terminal residue" evidence="4">
    <location>
        <position position="191"/>
    </location>
</feature>
<accession>A0A9D9HNZ8</accession>
<dbReference type="EMBL" id="JADIMM010000046">
    <property type="protein sequence ID" value="MBO8457269.1"/>
    <property type="molecule type" value="Genomic_DNA"/>
</dbReference>
<dbReference type="GO" id="GO:0051287">
    <property type="term" value="F:NAD binding"/>
    <property type="evidence" value="ECO:0007669"/>
    <property type="project" value="InterPro"/>
</dbReference>
<evidence type="ECO:0000313" key="5">
    <source>
        <dbReference type="Proteomes" id="UP000823638"/>
    </source>
</evidence>